<feature type="signal peptide" evidence="3">
    <location>
        <begin position="1"/>
        <end position="19"/>
    </location>
</feature>
<proteinExistence type="predicted"/>
<keyword evidence="3" id="KW-0732">Signal</keyword>
<dbReference type="SUPFAM" id="SSF48056">
    <property type="entry name" value="Di-copper centre-containing domain"/>
    <property type="match status" value="1"/>
</dbReference>
<dbReference type="GO" id="GO:0046872">
    <property type="term" value="F:metal ion binding"/>
    <property type="evidence" value="ECO:0007669"/>
    <property type="project" value="UniProtKB-KW"/>
</dbReference>
<feature type="chain" id="PRO_5009612665" evidence="3">
    <location>
        <begin position="20"/>
        <end position="343"/>
    </location>
</feature>
<dbReference type="GO" id="GO:0016491">
    <property type="term" value="F:oxidoreductase activity"/>
    <property type="evidence" value="ECO:0007669"/>
    <property type="project" value="InterPro"/>
</dbReference>
<dbReference type="PANTHER" id="PTHR11474">
    <property type="entry name" value="TYROSINASE FAMILY MEMBER"/>
    <property type="match status" value="1"/>
</dbReference>
<protein>
    <submittedName>
        <fullName evidence="5">Putative tyrosinase</fullName>
    </submittedName>
</protein>
<dbReference type="Pfam" id="PF00264">
    <property type="entry name" value="Tyrosinase"/>
    <property type="match status" value="1"/>
</dbReference>
<dbReference type="AlphaFoldDB" id="A0A1J0HSK8"/>
<feature type="domain" description="Tyrosinase copper-binding" evidence="4">
    <location>
        <begin position="257"/>
        <end position="268"/>
    </location>
</feature>
<dbReference type="PROSITE" id="PS00498">
    <property type="entry name" value="TYROSINASE_2"/>
    <property type="match status" value="1"/>
</dbReference>
<dbReference type="Gene3D" id="1.10.1280.10">
    <property type="entry name" value="Di-copper center containing domain from catechol oxidase"/>
    <property type="match status" value="2"/>
</dbReference>
<evidence type="ECO:0000259" key="4">
    <source>
        <dbReference type="PROSITE" id="PS00498"/>
    </source>
</evidence>
<gene>
    <name evidence="5" type="primary">iacA</name>
</gene>
<name>A0A1J0HSK8_9PEZI</name>
<reference evidence="5" key="1">
    <citation type="submission" date="2016-03" db="EMBL/GenBank/DDBJ databases">
        <title>Characterization of the prenylation step in anticancer agent Iso-A82775C biosynthesis from endophytic fungi Pestalotiopsis fici.</title>
        <authorList>
            <person name="Pan Y."/>
            <person name="Liu L."/>
            <person name="Liu G."/>
        </authorList>
    </citation>
    <scope>NUCLEOTIDE SEQUENCE</scope>
</reference>
<evidence type="ECO:0000256" key="1">
    <source>
        <dbReference type="ARBA" id="ARBA00022723"/>
    </source>
</evidence>
<keyword evidence="1" id="KW-0479">Metal-binding</keyword>
<dbReference type="InterPro" id="IPR050316">
    <property type="entry name" value="Tyrosinase/Hemocyanin"/>
</dbReference>
<dbReference type="InterPro" id="IPR008922">
    <property type="entry name" value="Di-copper_centre_dom_sf"/>
</dbReference>
<accession>A0A1J0HSK8</accession>
<dbReference type="InterPro" id="IPR002227">
    <property type="entry name" value="Tyrosinase_Cu-bd"/>
</dbReference>
<evidence type="ECO:0000313" key="5">
    <source>
        <dbReference type="EMBL" id="APC57594.1"/>
    </source>
</evidence>
<keyword evidence="2" id="KW-0186">Copper</keyword>
<organism evidence="5">
    <name type="scientific">Pestalotiopsis fici</name>
    <dbReference type="NCBI Taxonomy" id="393283"/>
    <lineage>
        <taxon>Eukaryota</taxon>
        <taxon>Fungi</taxon>
        <taxon>Dikarya</taxon>
        <taxon>Ascomycota</taxon>
        <taxon>Pezizomycotina</taxon>
        <taxon>Sordariomycetes</taxon>
        <taxon>Xylariomycetidae</taxon>
        <taxon>Amphisphaeriales</taxon>
        <taxon>Sporocadaceae</taxon>
        <taxon>Pestalotiopsis</taxon>
    </lineage>
</organism>
<dbReference type="PRINTS" id="PR00092">
    <property type="entry name" value="TYROSINASE"/>
</dbReference>
<dbReference type="PANTHER" id="PTHR11474:SF126">
    <property type="entry name" value="TYROSINASE-LIKE PROTEIN TYR-1-RELATED"/>
    <property type="match status" value="1"/>
</dbReference>
<evidence type="ECO:0000256" key="2">
    <source>
        <dbReference type="ARBA" id="ARBA00023008"/>
    </source>
</evidence>
<sequence>MYFTSAAATLLLGASFATAAPCSKQRTFYNGTCTAETVTIRKEWRNLAESEQASYLEAVNCLMELPANTSLSGVTNRFSDLQATHRDKTNATVNGVFVGDIIHSVLDISGPIPSMAPLVHLRSRGDAARPMHYTGPLPWWDEAKDADTGNAFSSPMWSADAFGGNGTGSDLCVVDGAFANHTEHIGPGLANTDYCLDRSWDNEWAVESANSTSVKNCTRHNDYETFWQCMVAEKSTHKGIHTAVGGLMGDKDTSPGDPIFFLHHNYVDRIWWQWQTANPDSRMYDMSGTTFNTTYLTVEGIDAPDVATASLDYVINIADILPDVIIGDVMNVQNGLLCYDYDY</sequence>
<evidence type="ECO:0000256" key="3">
    <source>
        <dbReference type="SAM" id="SignalP"/>
    </source>
</evidence>
<dbReference type="EMBL" id="KU963195">
    <property type="protein sequence ID" value="APC57594.1"/>
    <property type="molecule type" value="Genomic_DNA"/>
</dbReference>